<protein>
    <submittedName>
        <fullName evidence="3">Uncharacterized protein</fullName>
    </submittedName>
</protein>
<organism evidence="3 4">
    <name type="scientific">Arabidopsis thaliana</name>
    <name type="common">Mouse-ear cress</name>
    <dbReference type="NCBI Taxonomy" id="3702"/>
    <lineage>
        <taxon>Eukaryota</taxon>
        <taxon>Viridiplantae</taxon>
        <taxon>Streptophyta</taxon>
        <taxon>Embryophyta</taxon>
        <taxon>Tracheophyta</taxon>
        <taxon>Spermatophyta</taxon>
        <taxon>Magnoliopsida</taxon>
        <taxon>eudicotyledons</taxon>
        <taxon>Gunneridae</taxon>
        <taxon>Pentapetalae</taxon>
        <taxon>rosids</taxon>
        <taxon>malvids</taxon>
        <taxon>Brassicales</taxon>
        <taxon>Brassicaceae</taxon>
        <taxon>Camelineae</taxon>
        <taxon>Arabidopsis</taxon>
    </lineage>
</organism>
<keyword evidence="4" id="KW-1185">Reference proteome</keyword>
<dbReference type="Proteomes" id="UP000006548">
    <property type="component" value="Chromosome 1"/>
</dbReference>
<proteinExistence type="predicted"/>
<feature type="compositionally biased region" description="Basic and acidic residues" evidence="1">
    <location>
        <begin position="11"/>
        <end position="21"/>
    </location>
</feature>
<feature type="region of interest" description="Disordered" evidence="1">
    <location>
        <begin position="1"/>
        <end position="21"/>
    </location>
</feature>
<sequence>MGSLHSYTAVHRKETRKENDG</sequence>
<dbReference type="GeneID" id="31370863"/>
<dbReference type="Araport" id="AT1G48355"/>
<evidence type="ECO:0000313" key="2">
    <source>
        <dbReference type="Araport" id="AT1G48355"/>
    </source>
</evidence>
<evidence type="ECO:0000313" key="4">
    <source>
        <dbReference type="Proteomes" id="UP000006548"/>
    </source>
</evidence>
<evidence type="ECO:0000256" key="1">
    <source>
        <dbReference type="SAM" id="MobiDB-lite"/>
    </source>
</evidence>
<dbReference type="EMBL" id="CP002684">
    <property type="protein sequence ID" value="ANM59135.1"/>
    <property type="molecule type" value="Genomic_DNA"/>
</dbReference>
<reference evidence="3 4" key="1">
    <citation type="journal article" date="2000" name="Nature">
        <title>Sequence and analysis of chromosome 1 of the plant Arabidopsis thaliana.</title>
        <authorList>
            <person name="Theologis A."/>
            <person name="Ecker J.R."/>
            <person name="Palm C.J."/>
            <person name="Federspiel N.A."/>
            <person name="Kaul S."/>
            <person name="White O."/>
            <person name="Alonso J."/>
            <person name="Altafi H."/>
            <person name="Araujo R."/>
            <person name="Bowman C.L."/>
            <person name="Brooks S.Y."/>
            <person name="Buehler E."/>
            <person name="Chan A."/>
            <person name="Chao Q."/>
            <person name="Chen H."/>
            <person name="Cheuk R.F."/>
            <person name="Chin C.W."/>
            <person name="Chung M.K."/>
            <person name="Conn L."/>
            <person name="Conway A.B."/>
            <person name="Conway A.R."/>
            <person name="Creasy T.H."/>
            <person name="Dewar K."/>
            <person name="Dunn P."/>
            <person name="Etgu P."/>
            <person name="Feldblyum T.V."/>
            <person name="Feng J."/>
            <person name="Fong B."/>
            <person name="Fujii C.Y."/>
            <person name="Gill J.E."/>
            <person name="Goldsmith A.D."/>
            <person name="Haas B."/>
            <person name="Hansen N.F."/>
            <person name="Hughes B."/>
            <person name="Huizar L."/>
            <person name="Hunter J.L."/>
            <person name="Jenkins J."/>
            <person name="Johnson-Hopson C."/>
            <person name="Khan S."/>
            <person name="Khaykin E."/>
            <person name="Kim C.J."/>
            <person name="Koo H.L."/>
            <person name="Kremenetskaia I."/>
            <person name="Kurtz D.B."/>
            <person name="Kwan A."/>
            <person name="Lam B."/>
            <person name="Langin-Hooper S."/>
            <person name="Lee A."/>
            <person name="Lee J.M."/>
            <person name="Lenz C.A."/>
            <person name="Li J.H."/>
            <person name="Li Y."/>
            <person name="Lin X."/>
            <person name="Liu S.X."/>
            <person name="Liu Z.A."/>
            <person name="Luros J.S."/>
            <person name="Maiti R."/>
            <person name="Marziali A."/>
            <person name="Militscher J."/>
            <person name="Miranda M."/>
            <person name="Nguyen M."/>
            <person name="Nierman W.C."/>
            <person name="Osborne B.I."/>
            <person name="Pai G."/>
            <person name="Peterson J."/>
            <person name="Pham P.K."/>
            <person name="Rizzo M."/>
            <person name="Rooney T."/>
            <person name="Rowley D."/>
            <person name="Sakano H."/>
            <person name="Salzberg S.L."/>
            <person name="Schwartz J.R."/>
            <person name="Shinn P."/>
            <person name="Southwick A.M."/>
            <person name="Sun H."/>
            <person name="Tallon L.J."/>
            <person name="Tambunga G."/>
            <person name="Toriumi M.J."/>
            <person name="Town C.D."/>
            <person name="Utterback T."/>
            <person name="Van Aken S."/>
            <person name="Vaysberg M."/>
            <person name="Vysotskaia V.S."/>
            <person name="Walker M."/>
            <person name="Wu D."/>
            <person name="Yu G."/>
            <person name="Fraser C.M."/>
            <person name="Venter J.C."/>
            <person name="Davis R.W."/>
        </authorList>
    </citation>
    <scope>NUCLEOTIDE SEQUENCE [LARGE SCALE GENOMIC DNA]</scope>
    <source>
        <strain evidence="4">cv. Columbia</strain>
    </source>
</reference>
<accession>A0A1P8AR58</accession>
<dbReference type="InParanoid" id="A0A1P8AR58"/>
<name>A0A1P8AR58_ARATH</name>
<dbReference type="RefSeq" id="NP_001336508.1">
    <property type="nucleotide sequence ID" value="NM_001349576.1"/>
</dbReference>
<dbReference type="TAIR" id="AT1G48355"/>
<evidence type="ECO:0000313" key="3">
    <source>
        <dbReference type="EMBL" id="ANM59135.1"/>
    </source>
</evidence>
<gene>
    <name evidence="2 3" type="ordered locus">At1g48355</name>
</gene>
<dbReference type="AlphaFoldDB" id="A0A1P8AR58"/>
<reference evidence="4" key="2">
    <citation type="journal article" date="2017" name="Plant J.">
        <title>Araport11: a complete reannotation of the Arabidopsis thaliana reference genome.</title>
        <authorList>
            <person name="Cheng C.Y."/>
            <person name="Krishnakumar V."/>
            <person name="Chan A.P."/>
            <person name="Thibaud-Nissen F."/>
            <person name="Schobel S."/>
            <person name="Town C.D."/>
        </authorList>
    </citation>
    <scope>GENOME REANNOTATION</scope>
    <source>
        <strain evidence="4">cv. Columbia</strain>
    </source>
</reference>